<name>A0A087TJX5_STEMI</name>
<keyword evidence="1" id="KW-0812">Transmembrane</keyword>
<keyword evidence="1" id="KW-0472">Membrane</keyword>
<dbReference type="AlphaFoldDB" id="A0A087TJX5"/>
<feature type="transmembrane region" description="Helical" evidence="1">
    <location>
        <begin position="20"/>
        <end position="40"/>
    </location>
</feature>
<evidence type="ECO:0000313" key="3">
    <source>
        <dbReference type="Proteomes" id="UP000054359"/>
    </source>
</evidence>
<dbReference type="Proteomes" id="UP000054359">
    <property type="component" value="Unassembled WGS sequence"/>
</dbReference>
<evidence type="ECO:0000313" key="2">
    <source>
        <dbReference type="EMBL" id="KFM65414.1"/>
    </source>
</evidence>
<gene>
    <name evidence="2" type="ORF">X975_11952</name>
</gene>
<protein>
    <submittedName>
        <fullName evidence="2">Uncharacterized protein</fullName>
    </submittedName>
</protein>
<organism evidence="2 3">
    <name type="scientific">Stegodyphus mimosarum</name>
    <name type="common">African social velvet spider</name>
    <dbReference type="NCBI Taxonomy" id="407821"/>
    <lineage>
        <taxon>Eukaryota</taxon>
        <taxon>Metazoa</taxon>
        <taxon>Ecdysozoa</taxon>
        <taxon>Arthropoda</taxon>
        <taxon>Chelicerata</taxon>
        <taxon>Arachnida</taxon>
        <taxon>Araneae</taxon>
        <taxon>Araneomorphae</taxon>
        <taxon>Entelegynae</taxon>
        <taxon>Eresoidea</taxon>
        <taxon>Eresidae</taxon>
        <taxon>Stegodyphus</taxon>
    </lineage>
</organism>
<evidence type="ECO:0000256" key="1">
    <source>
        <dbReference type="SAM" id="Phobius"/>
    </source>
</evidence>
<accession>A0A087TJX5</accession>
<keyword evidence="3" id="KW-1185">Reference proteome</keyword>
<proteinExistence type="predicted"/>
<keyword evidence="1" id="KW-1133">Transmembrane helix</keyword>
<reference evidence="2 3" key="1">
    <citation type="submission" date="2013-11" db="EMBL/GenBank/DDBJ databases">
        <title>Genome sequencing of Stegodyphus mimosarum.</title>
        <authorList>
            <person name="Bechsgaard J."/>
        </authorList>
    </citation>
    <scope>NUCLEOTIDE SEQUENCE [LARGE SCALE GENOMIC DNA]</scope>
</reference>
<feature type="non-terminal residue" evidence="2">
    <location>
        <position position="88"/>
    </location>
</feature>
<sequence length="88" mass="10280">MASPIFSLRTLIKHYELIPITTLFVVDMAGFFGFGAYILCTKPDVTVIKSRGDRYKRIDLDQPQTLKLQKHHYPKEIDDLRKELWGIK</sequence>
<dbReference type="EMBL" id="KK115561">
    <property type="protein sequence ID" value="KFM65414.1"/>
    <property type="molecule type" value="Genomic_DNA"/>
</dbReference>